<organism evidence="7 8">
    <name type="scientific">Amylibacter marinus</name>
    <dbReference type="NCBI Taxonomy" id="1475483"/>
    <lineage>
        <taxon>Bacteria</taxon>
        <taxon>Pseudomonadati</taxon>
        <taxon>Pseudomonadota</taxon>
        <taxon>Alphaproteobacteria</taxon>
        <taxon>Rhodobacterales</taxon>
        <taxon>Paracoccaceae</taxon>
        <taxon>Amylibacter</taxon>
    </lineage>
</organism>
<name>A0ABQ5VY40_9RHOB</name>
<evidence type="ECO:0000256" key="6">
    <source>
        <dbReference type="ARBA" id="ARBA00023136"/>
    </source>
</evidence>
<comment type="similarity">
    <text evidence="2">Belongs to the CPA3 antiporters (TC 2.A.63) subunit E family.</text>
</comment>
<dbReference type="PIRSF" id="PIRSF019239">
    <property type="entry name" value="MrpE"/>
    <property type="match status" value="1"/>
</dbReference>
<comment type="caution">
    <text evidence="7">The sequence shown here is derived from an EMBL/GenBank/DDBJ whole genome shotgun (WGS) entry which is preliminary data.</text>
</comment>
<dbReference type="InterPro" id="IPR002758">
    <property type="entry name" value="Cation_antiport_E"/>
</dbReference>
<evidence type="ECO:0000256" key="1">
    <source>
        <dbReference type="ARBA" id="ARBA00004651"/>
    </source>
</evidence>
<keyword evidence="8" id="KW-1185">Reference proteome</keyword>
<accession>A0ABQ5VY40</accession>
<comment type="subcellular location">
    <subcellularLocation>
        <location evidence="1">Cell membrane</location>
        <topology evidence="1">Multi-pass membrane protein</topology>
    </subcellularLocation>
</comment>
<proteinExistence type="inferred from homology"/>
<evidence type="ECO:0000256" key="5">
    <source>
        <dbReference type="ARBA" id="ARBA00022989"/>
    </source>
</evidence>
<dbReference type="Pfam" id="PF01899">
    <property type="entry name" value="MNHE"/>
    <property type="match status" value="1"/>
</dbReference>
<dbReference type="EMBL" id="BSNN01000008">
    <property type="protein sequence ID" value="GLQ36270.1"/>
    <property type="molecule type" value="Genomic_DNA"/>
</dbReference>
<evidence type="ECO:0000256" key="4">
    <source>
        <dbReference type="ARBA" id="ARBA00022692"/>
    </source>
</evidence>
<keyword evidence="4" id="KW-0812">Transmembrane</keyword>
<reference evidence="8" key="1">
    <citation type="journal article" date="2019" name="Int. J. Syst. Evol. Microbiol.">
        <title>The Global Catalogue of Microorganisms (GCM) 10K type strain sequencing project: providing services to taxonomists for standard genome sequencing and annotation.</title>
        <authorList>
            <consortium name="The Broad Institute Genomics Platform"/>
            <consortium name="The Broad Institute Genome Sequencing Center for Infectious Disease"/>
            <person name="Wu L."/>
            <person name="Ma J."/>
        </authorList>
    </citation>
    <scope>NUCLEOTIDE SEQUENCE [LARGE SCALE GENOMIC DNA]</scope>
    <source>
        <strain evidence="8">NBRC 110140</strain>
    </source>
</reference>
<evidence type="ECO:0000256" key="3">
    <source>
        <dbReference type="ARBA" id="ARBA00022475"/>
    </source>
</evidence>
<dbReference type="PROSITE" id="PS51257">
    <property type="entry name" value="PROKAR_LIPOPROTEIN"/>
    <property type="match status" value="1"/>
</dbReference>
<keyword evidence="6" id="KW-0472">Membrane</keyword>
<evidence type="ECO:0000313" key="7">
    <source>
        <dbReference type="EMBL" id="GLQ36270.1"/>
    </source>
</evidence>
<gene>
    <name evidence="7" type="ORF">GCM10007939_25540</name>
</gene>
<evidence type="ECO:0000256" key="2">
    <source>
        <dbReference type="ARBA" id="ARBA00006228"/>
    </source>
</evidence>
<evidence type="ECO:0000313" key="8">
    <source>
        <dbReference type="Proteomes" id="UP001156694"/>
    </source>
</evidence>
<keyword evidence="5" id="KW-1133">Transmembrane helix</keyword>
<sequence>MFRSVLTVMFLFVLWLLLSGVYKPIIVGLGFFSCVFAVWIVRRMDNAADAERLTINLRPLQMIKYTCWLLVEIAKANWAVTKIVLSPEMPINQKLFRVPFSQKTDLGQTIFANSITLTPGTISVELENDYFLVHALSYGPEDKAEIAKMDTQVSRTESTPA</sequence>
<protein>
    <submittedName>
        <fullName evidence="7">Sodium:proton antiporter</fullName>
    </submittedName>
</protein>
<dbReference type="PANTHER" id="PTHR34584:SF1">
    <property type="entry name" value="NA(+)_H(+) ANTIPORTER SUBUNIT E1"/>
    <property type="match status" value="1"/>
</dbReference>
<dbReference type="RefSeq" id="WP_284379975.1">
    <property type="nucleotide sequence ID" value="NZ_BSNN01000008.1"/>
</dbReference>
<dbReference type="Proteomes" id="UP001156694">
    <property type="component" value="Unassembled WGS sequence"/>
</dbReference>
<keyword evidence="3" id="KW-1003">Cell membrane</keyword>
<dbReference type="PANTHER" id="PTHR34584">
    <property type="entry name" value="NA(+)/H(+) ANTIPORTER SUBUNIT E1"/>
    <property type="match status" value="1"/>
</dbReference>